<name>A0A445F413_GLYSO</name>
<dbReference type="FunFam" id="3.40.50.620:FF:000180">
    <property type="entry name" value="Cytidyltransferase isoform 1"/>
    <property type="match status" value="1"/>
</dbReference>
<sequence length="384" mass="42188">MTESCIRSVVEAIHSSPFQAVLHLAGGASQVVGSLLSVPGASNTVLEVVVPYSKMSLIQLLGKIPSQFCGQQTAEDMALLAYNRALKLSKPGSPAVGVGFTGSLASSRPKLGEHRFYMSTRTADQLWISSVTLTKGLRTREEEDRVSSHLLIKAIGNACKVPGASVLLLSESDVSDECETQFNEDQQLEQLINGQICFKIYPFENEISAERKIIMPGSFNPLHDGHLKLMDVATRICGDGYPCFEISAVNADKPPLSVSQIKDRIKQFEKVGKTVIISNQPYFYKKAELFPGSAFVIGADTAVRLINPKYYDGDYNKMLKILVGCKETGCTFLVGGRNVDGAFKVLLHKQRAFLIVIFVSKFSVSEAILWFDGRFLTILMFQKN</sequence>
<dbReference type="GO" id="GO:0005634">
    <property type="term" value="C:nucleus"/>
    <property type="evidence" value="ECO:0007669"/>
    <property type="project" value="TreeGrafter"/>
</dbReference>
<organism evidence="2 3">
    <name type="scientific">Glycine soja</name>
    <name type="common">Wild soybean</name>
    <dbReference type="NCBI Taxonomy" id="3848"/>
    <lineage>
        <taxon>Eukaryota</taxon>
        <taxon>Viridiplantae</taxon>
        <taxon>Streptophyta</taxon>
        <taxon>Embryophyta</taxon>
        <taxon>Tracheophyta</taxon>
        <taxon>Spermatophyta</taxon>
        <taxon>Magnoliopsida</taxon>
        <taxon>eudicotyledons</taxon>
        <taxon>Gunneridae</taxon>
        <taxon>Pentapetalae</taxon>
        <taxon>rosids</taxon>
        <taxon>fabids</taxon>
        <taxon>Fabales</taxon>
        <taxon>Fabaceae</taxon>
        <taxon>Papilionoideae</taxon>
        <taxon>50 kb inversion clade</taxon>
        <taxon>NPAAA clade</taxon>
        <taxon>indigoferoid/millettioid clade</taxon>
        <taxon>Phaseoleae</taxon>
        <taxon>Glycine</taxon>
        <taxon>Glycine subgen. Soja</taxon>
    </lineage>
</organism>
<gene>
    <name evidence="2" type="ORF">D0Y65_053874</name>
</gene>
<evidence type="ECO:0000313" key="2">
    <source>
        <dbReference type="EMBL" id="RZB43524.1"/>
    </source>
</evidence>
<accession>A0A445F413</accession>
<dbReference type="PANTHER" id="PTHR31285">
    <property type="entry name" value="NICOTINAMIDE MONONUCLEOTIDE ADENYLYLTRANSFERASE"/>
    <property type="match status" value="1"/>
</dbReference>
<feature type="domain" description="Cytidyltransferase-like" evidence="1">
    <location>
        <begin position="214"/>
        <end position="308"/>
    </location>
</feature>
<dbReference type="Gene3D" id="3.40.50.620">
    <property type="entry name" value="HUPs"/>
    <property type="match status" value="1"/>
</dbReference>
<reference evidence="2 3" key="1">
    <citation type="submission" date="2018-09" db="EMBL/GenBank/DDBJ databases">
        <title>A high-quality reference genome of wild soybean provides a powerful tool to mine soybean genomes.</title>
        <authorList>
            <person name="Xie M."/>
            <person name="Chung C.Y.L."/>
            <person name="Li M.-W."/>
            <person name="Wong F.-L."/>
            <person name="Chan T.-F."/>
            <person name="Lam H.-M."/>
        </authorList>
    </citation>
    <scope>NUCLEOTIDE SEQUENCE [LARGE SCALE GENOMIC DNA]</scope>
    <source>
        <strain evidence="3">cv. W05</strain>
        <tissue evidence="2">Hypocotyl of etiolated seedlings</tissue>
    </source>
</reference>
<proteinExistence type="predicted"/>
<dbReference type="SUPFAM" id="SSF52374">
    <property type="entry name" value="Nucleotidylyl transferase"/>
    <property type="match status" value="1"/>
</dbReference>
<dbReference type="GO" id="GO:0016887">
    <property type="term" value="F:ATP hydrolysis activity"/>
    <property type="evidence" value="ECO:0007669"/>
    <property type="project" value="TreeGrafter"/>
</dbReference>
<dbReference type="PANTHER" id="PTHR31285:SF0">
    <property type="entry name" value="NICOTINAMIDE MONONUCLEOTIDE ADENYLYLTRANSFERASE"/>
    <property type="match status" value="1"/>
</dbReference>
<dbReference type="GO" id="GO:0000309">
    <property type="term" value="F:nicotinamide-nucleotide adenylyltransferase activity"/>
    <property type="evidence" value="ECO:0007669"/>
    <property type="project" value="TreeGrafter"/>
</dbReference>
<dbReference type="GO" id="GO:0005737">
    <property type="term" value="C:cytoplasm"/>
    <property type="evidence" value="ECO:0007669"/>
    <property type="project" value="TreeGrafter"/>
</dbReference>
<evidence type="ECO:0000313" key="3">
    <source>
        <dbReference type="Proteomes" id="UP000289340"/>
    </source>
</evidence>
<dbReference type="EMBL" id="QZWG01000020">
    <property type="protein sequence ID" value="RZB43524.1"/>
    <property type="molecule type" value="Genomic_DNA"/>
</dbReference>
<keyword evidence="3" id="KW-1185">Reference proteome</keyword>
<dbReference type="InterPro" id="IPR014729">
    <property type="entry name" value="Rossmann-like_a/b/a_fold"/>
</dbReference>
<dbReference type="InterPro" id="IPR004821">
    <property type="entry name" value="Cyt_trans-like"/>
</dbReference>
<protein>
    <recommendedName>
        <fullName evidence="1">Cytidyltransferase-like domain-containing protein</fullName>
    </recommendedName>
</protein>
<evidence type="ECO:0000259" key="1">
    <source>
        <dbReference type="Pfam" id="PF01467"/>
    </source>
</evidence>
<dbReference type="AlphaFoldDB" id="A0A445F413"/>
<dbReference type="Proteomes" id="UP000289340">
    <property type="component" value="Chromosome 20"/>
</dbReference>
<dbReference type="Pfam" id="PF01467">
    <property type="entry name" value="CTP_transf_like"/>
    <property type="match status" value="1"/>
</dbReference>
<comment type="caution">
    <text evidence="2">The sequence shown here is derived from an EMBL/GenBank/DDBJ whole genome shotgun (WGS) entry which is preliminary data.</text>
</comment>